<keyword evidence="2" id="KW-1185">Reference proteome</keyword>
<sequence>MKRKEKAGWVPGCKENMNGELLQHGWVGMEKQKTPVSHIK</sequence>
<name>A0A4C1TPK8_EUMVA</name>
<dbReference type="EMBL" id="BGZK01005892">
    <property type="protein sequence ID" value="GBP15899.1"/>
    <property type="molecule type" value="Genomic_DNA"/>
</dbReference>
<dbReference type="Proteomes" id="UP000299102">
    <property type="component" value="Unassembled WGS sequence"/>
</dbReference>
<organism evidence="1 2">
    <name type="scientific">Eumeta variegata</name>
    <name type="common">Bagworm moth</name>
    <name type="synonym">Eumeta japonica</name>
    <dbReference type="NCBI Taxonomy" id="151549"/>
    <lineage>
        <taxon>Eukaryota</taxon>
        <taxon>Metazoa</taxon>
        <taxon>Ecdysozoa</taxon>
        <taxon>Arthropoda</taxon>
        <taxon>Hexapoda</taxon>
        <taxon>Insecta</taxon>
        <taxon>Pterygota</taxon>
        <taxon>Neoptera</taxon>
        <taxon>Endopterygota</taxon>
        <taxon>Lepidoptera</taxon>
        <taxon>Glossata</taxon>
        <taxon>Ditrysia</taxon>
        <taxon>Tineoidea</taxon>
        <taxon>Psychidae</taxon>
        <taxon>Oiketicinae</taxon>
        <taxon>Eumeta</taxon>
    </lineage>
</organism>
<dbReference type="AlphaFoldDB" id="A0A4C1TPK8"/>
<reference evidence="1 2" key="1">
    <citation type="journal article" date="2019" name="Commun. Biol.">
        <title>The bagworm genome reveals a unique fibroin gene that provides high tensile strength.</title>
        <authorList>
            <person name="Kono N."/>
            <person name="Nakamura H."/>
            <person name="Ohtoshi R."/>
            <person name="Tomita M."/>
            <person name="Numata K."/>
            <person name="Arakawa K."/>
        </authorList>
    </citation>
    <scope>NUCLEOTIDE SEQUENCE [LARGE SCALE GENOMIC DNA]</scope>
</reference>
<feature type="non-terminal residue" evidence="1">
    <location>
        <position position="40"/>
    </location>
</feature>
<proteinExistence type="predicted"/>
<protein>
    <submittedName>
        <fullName evidence="1">Uncharacterized protein</fullName>
    </submittedName>
</protein>
<gene>
    <name evidence="1" type="ORF">EVAR_71996_1</name>
</gene>
<comment type="caution">
    <text evidence="1">The sequence shown here is derived from an EMBL/GenBank/DDBJ whole genome shotgun (WGS) entry which is preliminary data.</text>
</comment>
<evidence type="ECO:0000313" key="2">
    <source>
        <dbReference type="Proteomes" id="UP000299102"/>
    </source>
</evidence>
<evidence type="ECO:0000313" key="1">
    <source>
        <dbReference type="EMBL" id="GBP15899.1"/>
    </source>
</evidence>
<accession>A0A4C1TPK8</accession>